<feature type="domain" description="VPS9" evidence="2">
    <location>
        <begin position="139"/>
        <end position="276"/>
    </location>
</feature>
<sequence>MSFLNSWRASKYTIKQKPDDVELPESASVLPATVQFFVKEFISSLVSPVHPQLLSPDDLTNTFYNFYKKTDEFMLSTLIPNPESPSHDVPLLSPEEMETQKMAKQHLVKQKDEWMNIIEGIVCESLYDRLFCLSTSTDENKDDLLKKFACSDEKNGLLDCLSIEEEVKKRLENIAETFFTLNRLKTPLLKLNVFMNVNEKIVEASNLPKEEMNADNLLNLTIFCILSFQGSQLLSHLNFVLRFRNPDYLTGEQKYCLTTFEAALSFVLRACPNLLTHCPMQPADDPLSLEASTKEELPSSENAVSDLEANNEQRSSLSNLRGLGVALEKSYLSFVNRVAGHALRNSTLSTDNVVSVDDPPLERFLTMPDASELKLNEINILLADYKRLARLLFDKQAENST</sequence>
<name>A0AAE9WDQ1_9SCHI</name>
<dbReference type="PANTHER" id="PTHR23101">
    <property type="entry name" value="RAB GDP/GTP EXCHANGE FACTOR"/>
    <property type="match status" value="1"/>
</dbReference>
<proteinExistence type="predicted"/>
<dbReference type="Gene3D" id="1.20.1050.80">
    <property type="entry name" value="VPS9 domain"/>
    <property type="match status" value="1"/>
</dbReference>
<protein>
    <submittedName>
        <fullName evidence="3">GEF Muk1</fullName>
    </submittedName>
</protein>
<dbReference type="KEGG" id="som:SOMG_02590"/>
<evidence type="ECO:0000313" key="4">
    <source>
        <dbReference type="Proteomes" id="UP001212411"/>
    </source>
</evidence>
<dbReference type="InterPro" id="IPR045046">
    <property type="entry name" value="Vps9-like"/>
</dbReference>
<dbReference type="GO" id="GO:0016192">
    <property type="term" value="P:vesicle-mediated transport"/>
    <property type="evidence" value="ECO:0007669"/>
    <property type="project" value="InterPro"/>
</dbReference>
<dbReference type="RefSeq" id="XP_056038236.1">
    <property type="nucleotide sequence ID" value="XM_056181382.1"/>
</dbReference>
<organism evidence="3 4">
    <name type="scientific">Schizosaccharomyces osmophilus</name>
    <dbReference type="NCBI Taxonomy" id="2545709"/>
    <lineage>
        <taxon>Eukaryota</taxon>
        <taxon>Fungi</taxon>
        <taxon>Dikarya</taxon>
        <taxon>Ascomycota</taxon>
        <taxon>Taphrinomycotina</taxon>
        <taxon>Schizosaccharomycetes</taxon>
        <taxon>Schizosaccharomycetales</taxon>
        <taxon>Schizosaccharomycetaceae</taxon>
        <taxon>Schizosaccharomyces</taxon>
    </lineage>
</organism>
<gene>
    <name evidence="3" type="primary">muk1</name>
    <name evidence="3" type="ORF">SOMG_02590</name>
</gene>
<dbReference type="GO" id="GO:0030139">
    <property type="term" value="C:endocytic vesicle"/>
    <property type="evidence" value="ECO:0007669"/>
    <property type="project" value="TreeGrafter"/>
</dbReference>
<accession>A0AAE9WDQ1</accession>
<dbReference type="Proteomes" id="UP001212411">
    <property type="component" value="Chromosome 2"/>
</dbReference>
<evidence type="ECO:0000313" key="3">
    <source>
        <dbReference type="EMBL" id="WBW73993.1"/>
    </source>
</evidence>
<dbReference type="SMART" id="SM00167">
    <property type="entry name" value="VPS9"/>
    <property type="match status" value="1"/>
</dbReference>
<dbReference type="Pfam" id="PF02204">
    <property type="entry name" value="VPS9"/>
    <property type="match status" value="1"/>
</dbReference>
<dbReference type="PANTHER" id="PTHR23101:SF25">
    <property type="entry name" value="GTPASE-ACTIVATING PROTEIN AND VPS9 DOMAIN-CONTAINING PROTEIN 1"/>
    <property type="match status" value="1"/>
</dbReference>
<feature type="compositionally biased region" description="Polar residues" evidence="1">
    <location>
        <begin position="299"/>
        <end position="311"/>
    </location>
</feature>
<evidence type="ECO:0000256" key="1">
    <source>
        <dbReference type="SAM" id="MobiDB-lite"/>
    </source>
</evidence>
<dbReference type="GO" id="GO:0031267">
    <property type="term" value="F:small GTPase binding"/>
    <property type="evidence" value="ECO:0007669"/>
    <property type="project" value="TreeGrafter"/>
</dbReference>
<dbReference type="AlphaFoldDB" id="A0AAE9WDQ1"/>
<feature type="region of interest" description="Disordered" evidence="1">
    <location>
        <begin position="289"/>
        <end position="311"/>
    </location>
</feature>
<reference evidence="3 4" key="1">
    <citation type="journal article" date="2023" name="G3 (Bethesda)">
        <title>A high-quality reference genome for the fission yeast Schizosaccharomyces osmophilus.</title>
        <authorList>
            <person name="Jia G.S."/>
            <person name="Zhang W.C."/>
            <person name="Liang Y."/>
            <person name="Liu X.H."/>
            <person name="Rhind N."/>
            <person name="Pidoux A."/>
            <person name="Brysch-Herzberg M."/>
            <person name="Du L.L."/>
        </authorList>
    </citation>
    <scope>NUCLEOTIDE SEQUENCE [LARGE SCALE GENOMIC DNA]</scope>
    <source>
        <strain evidence="3 4">CBS 15793</strain>
    </source>
</reference>
<keyword evidence="4" id="KW-1185">Reference proteome</keyword>
<dbReference type="InterPro" id="IPR037191">
    <property type="entry name" value="VPS9_dom_sf"/>
</dbReference>
<dbReference type="GeneID" id="80876071"/>
<dbReference type="PROSITE" id="PS51205">
    <property type="entry name" value="VPS9"/>
    <property type="match status" value="1"/>
</dbReference>
<dbReference type="SUPFAM" id="SSF109993">
    <property type="entry name" value="VPS9 domain"/>
    <property type="match status" value="1"/>
</dbReference>
<dbReference type="GO" id="GO:0005085">
    <property type="term" value="F:guanyl-nucleotide exchange factor activity"/>
    <property type="evidence" value="ECO:0007669"/>
    <property type="project" value="InterPro"/>
</dbReference>
<dbReference type="GO" id="GO:0005829">
    <property type="term" value="C:cytosol"/>
    <property type="evidence" value="ECO:0007669"/>
    <property type="project" value="TreeGrafter"/>
</dbReference>
<dbReference type="InterPro" id="IPR003123">
    <property type="entry name" value="VPS9"/>
</dbReference>
<dbReference type="EMBL" id="CP115612">
    <property type="protein sequence ID" value="WBW73993.1"/>
    <property type="molecule type" value="Genomic_DNA"/>
</dbReference>
<evidence type="ECO:0000259" key="2">
    <source>
        <dbReference type="PROSITE" id="PS51205"/>
    </source>
</evidence>